<protein>
    <submittedName>
        <fullName evidence="8">UDP-N-acetylglucosamine:LPS N-acetylglucosamine transferase</fullName>
    </submittedName>
</protein>
<dbReference type="PANTHER" id="PTHR43025:SF3">
    <property type="entry name" value="MONOGALACTOSYLDIACYLGLYCEROL SYNTHASE 1, CHLOROPLASTIC"/>
    <property type="match status" value="1"/>
</dbReference>
<dbReference type="GO" id="GO:0009247">
    <property type="term" value="P:glycolipid biosynthetic process"/>
    <property type="evidence" value="ECO:0007669"/>
    <property type="project" value="InterPro"/>
</dbReference>
<dbReference type="EMBL" id="JACHIR010000001">
    <property type="protein sequence ID" value="MBB5895272.1"/>
    <property type="molecule type" value="Genomic_DNA"/>
</dbReference>
<evidence type="ECO:0000256" key="3">
    <source>
        <dbReference type="ARBA" id="ARBA00022676"/>
    </source>
</evidence>
<dbReference type="RefSeq" id="WP_184867080.1">
    <property type="nucleotide sequence ID" value="NZ_BAAAWY010000024.1"/>
</dbReference>
<proteinExistence type="inferred from homology"/>
<evidence type="ECO:0000313" key="8">
    <source>
        <dbReference type="EMBL" id="MBB5895272.1"/>
    </source>
</evidence>
<dbReference type="Gene3D" id="3.40.50.2000">
    <property type="entry name" value="Glycogen Phosphorylase B"/>
    <property type="match status" value="1"/>
</dbReference>
<dbReference type="SUPFAM" id="SSF52777">
    <property type="entry name" value="CoA-dependent acyltransferases"/>
    <property type="match status" value="1"/>
</dbReference>
<dbReference type="Pfam" id="PF06974">
    <property type="entry name" value="WS_DGAT_C"/>
    <property type="match status" value="1"/>
</dbReference>
<dbReference type="InterPro" id="IPR050519">
    <property type="entry name" value="Glycosyltransf_28_UgtP"/>
</dbReference>
<evidence type="ECO:0000259" key="5">
    <source>
        <dbReference type="Pfam" id="PF04101"/>
    </source>
</evidence>
<sequence>MLDSATPRRILILSADMGEGHNATGRALRAAAGRLWPEASTHWLDTLDVMGRGVGPTFRRIYVTNVERTPWLYEFFYDSVWRYRWFARASKRFVGEWAGRRLAAKIDQIQPDLILSTYPLGTAGLDWLRRHRGLETPIGAWVSDFAPHPFWVYQGIDLNLVMHEVAVPVAARSAPGATVAISAPTADEVFHPGDRGAARAELELPQDKFVSLVACGSLGFGRSEDTVKELLVGNPDGIVVVVCGRNERLRARIRAAIGDDPRVRVLGWTDRMATLMVASDVVVTNAGGATSLEALAVGRPVLMHRPIAAHGRANARLMEDAGIAVVCQREGELADAVRDLPRLAQMERLALKQADERLVEEGLLALNSSRPERLGRVLSAEDALFVHIASPRVPQHVGAILEMSAEVSVDDVAGMLDGMHGVRGHVDPGTWLRRPRWEQDESVDTKALVSEVDGVPLQRAVDTFYAEPLPVGATAAALIVHGSEPAILFKLDHALGDGVAVLRGLLTGTDGKGKAWANPVGHQISHKLPRLRLKGLLALARAGSVARGQKFGASRRFGLAKLPGAEVRATARALGVTPTELLIAMFAFAYQGDQLRVMVPWSLRGTDTLRAAGNWTGAVSVDLPVRETDPLRCLELVRDALRAGVESGAPEAANFVVRLIGLLPAPLHRLLARLVYQSRWFGAIASVIPGPRWKVSLGGAEIEAAYAVLPLAEGVPIAWGALTWGRYVTVCVTGGGAVDGKPLAARMVDALREFSGRTP</sequence>
<dbReference type="InterPro" id="IPR009721">
    <property type="entry name" value="O-acyltransferase_WSD1_C"/>
</dbReference>
<organism evidence="8 9">
    <name type="scientific">Kutzneria kofuensis</name>
    <dbReference type="NCBI Taxonomy" id="103725"/>
    <lineage>
        <taxon>Bacteria</taxon>
        <taxon>Bacillati</taxon>
        <taxon>Actinomycetota</taxon>
        <taxon>Actinomycetes</taxon>
        <taxon>Pseudonocardiales</taxon>
        <taxon>Pseudonocardiaceae</taxon>
        <taxon>Kutzneria</taxon>
    </lineage>
</organism>
<feature type="domain" description="Glycosyl transferase family 28 C-terminal" evidence="5">
    <location>
        <begin position="212"/>
        <end position="331"/>
    </location>
</feature>
<reference evidence="8 9" key="1">
    <citation type="submission" date="2020-08" db="EMBL/GenBank/DDBJ databases">
        <title>Sequencing the genomes of 1000 actinobacteria strains.</title>
        <authorList>
            <person name="Klenk H.-P."/>
        </authorList>
    </citation>
    <scope>NUCLEOTIDE SEQUENCE [LARGE SCALE GENOMIC DNA]</scope>
    <source>
        <strain evidence="8 9">DSM 43851</strain>
    </source>
</reference>
<evidence type="ECO:0000256" key="2">
    <source>
        <dbReference type="ARBA" id="ARBA00006962"/>
    </source>
</evidence>
<name>A0A7W9KMN1_9PSEU</name>
<dbReference type="InterPro" id="IPR009695">
    <property type="entry name" value="Diacylglyc_glucosyltr_N"/>
</dbReference>
<dbReference type="Pfam" id="PF06925">
    <property type="entry name" value="MGDG_synth"/>
    <property type="match status" value="1"/>
</dbReference>
<evidence type="ECO:0000259" key="6">
    <source>
        <dbReference type="Pfam" id="PF06925"/>
    </source>
</evidence>
<dbReference type="InterPro" id="IPR007235">
    <property type="entry name" value="Glyco_trans_28_C"/>
</dbReference>
<evidence type="ECO:0000313" key="9">
    <source>
        <dbReference type="Proteomes" id="UP000585638"/>
    </source>
</evidence>
<accession>A0A7W9KMN1</accession>
<keyword evidence="3" id="KW-0328">Glycosyltransferase</keyword>
<dbReference type="PANTHER" id="PTHR43025">
    <property type="entry name" value="MONOGALACTOSYLDIACYLGLYCEROL SYNTHASE"/>
    <property type="match status" value="1"/>
</dbReference>
<comment type="similarity">
    <text evidence="2">Belongs to the glycosyltransferase 28 family.</text>
</comment>
<comment type="caution">
    <text evidence="8">The sequence shown here is derived from an EMBL/GenBank/DDBJ whole genome shotgun (WGS) entry which is preliminary data.</text>
</comment>
<dbReference type="GO" id="GO:0016758">
    <property type="term" value="F:hexosyltransferase activity"/>
    <property type="evidence" value="ECO:0007669"/>
    <property type="project" value="InterPro"/>
</dbReference>
<dbReference type="Proteomes" id="UP000585638">
    <property type="component" value="Unassembled WGS sequence"/>
</dbReference>
<dbReference type="SUPFAM" id="SSF53756">
    <property type="entry name" value="UDP-Glycosyltransferase/glycogen phosphorylase"/>
    <property type="match status" value="1"/>
</dbReference>
<evidence type="ECO:0000256" key="4">
    <source>
        <dbReference type="ARBA" id="ARBA00022679"/>
    </source>
</evidence>
<dbReference type="Pfam" id="PF04101">
    <property type="entry name" value="Glyco_tran_28_C"/>
    <property type="match status" value="1"/>
</dbReference>
<evidence type="ECO:0000256" key="1">
    <source>
        <dbReference type="ARBA" id="ARBA00004370"/>
    </source>
</evidence>
<evidence type="ECO:0000259" key="7">
    <source>
        <dbReference type="Pfam" id="PF06974"/>
    </source>
</evidence>
<dbReference type="AlphaFoldDB" id="A0A7W9KMN1"/>
<comment type="subcellular location">
    <subcellularLocation>
        <location evidence="1">Membrane</location>
    </subcellularLocation>
</comment>
<keyword evidence="4 8" id="KW-0808">Transferase</keyword>
<keyword evidence="9" id="KW-1185">Reference proteome</keyword>
<feature type="domain" description="Diacylglycerol glucosyltransferase N-terminal" evidence="6">
    <location>
        <begin position="43"/>
        <end position="164"/>
    </location>
</feature>
<gene>
    <name evidence="8" type="ORF">BJ998_006468</name>
</gene>
<dbReference type="GO" id="GO:0016020">
    <property type="term" value="C:membrane"/>
    <property type="evidence" value="ECO:0007669"/>
    <property type="project" value="UniProtKB-SubCell"/>
</dbReference>
<feature type="domain" description="O-acyltransferase WSD1 C-terminal" evidence="7">
    <location>
        <begin position="613"/>
        <end position="753"/>
    </location>
</feature>